<dbReference type="Gene3D" id="3.40.190.120">
    <property type="entry name" value="Osmoprotection protein (prox), domain 2"/>
    <property type="match status" value="1"/>
</dbReference>
<dbReference type="eggNOG" id="COG1174">
    <property type="taxonomic scope" value="Bacteria"/>
</dbReference>
<dbReference type="GO" id="GO:0043190">
    <property type="term" value="C:ATP-binding cassette (ABC) transporter complex"/>
    <property type="evidence" value="ECO:0007669"/>
    <property type="project" value="InterPro"/>
</dbReference>
<dbReference type="CDD" id="cd06261">
    <property type="entry name" value="TM_PBP2"/>
    <property type="match status" value="1"/>
</dbReference>
<keyword evidence="3 8" id="KW-0812">Transmembrane</keyword>
<evidence type="ECO:0000256" key="3">
    <source>
        <dbReference type="ARBA" id="ARBA00022692"/>
    </source>
</evidence>
<dbReference type="Gene3D" id="3.40.190.10">
    <property type="entry name" value="Periplasmic binding protein-like II"/>
    <property type="match status" value="1"/>
</dbReference>
<dbReference type="InterPro" id="IPR035906">
    <property type="entry name" value="MetI-like_sf"/>
</dbReference>
<dbReference type="PANTHER" id="PTHR30177:SF4">
    <property type="entry name" value="OSMOPROTECTANT IMPORT PERMEASE PROTEIN OSMW"/>
    <property type="match status" value="1"/>
</dbReference>
<dbReference type="GeneID" id="84904703"/>
<sequence length="513" mass="56145">MSMLQNMWALLTSRWDFFGGLLLEHIKISFAAVVIAIIVGGITGILISHFQRTAKPTLAVINFLYTIPSISMLGFLIPFSGIGNATAVIALTVYALLPMVINTHTGLTNIDPLLVEAAEGMGSTTLQTLVKIKIPLALPVIMSGIRSMTVMTIALGGIASFIGAGGLGVAIYRGITTNNSAMTMDGSLLIAFLALTVDFLLGCIEKRMKLRSAEAHGHNKIAGIMGIVLAAIAAVALFLPFGQKETINIATKPMTEQYILGEALKELIEHKTNLKVNLTQGVGGGTSNIQPGMEKGSFDIYPEYTGTGWNLVLKNADFYSNDKFSQLQSEYQQKYNMDWLGMYGFENTFGLAVRKDIAQKYNLQTYSDLARVSDQLTFGGEYDFFEREDGYTALCTAYGMTFKKTVDLDIGLKYEAMSQGKIDAMIVFTTDGKLNTANVVVLKDDRHFFASYQAGNVVRSEVLQKHPELKDLLDSLTNTITNEDMARMNYEVETNGREPKDVAHEYLVSKGLV</sequence>
<evidence type="ECO:0000256" key="2">
    <source>
        <dbReference type="ARBA" id="ARBA00022448"/>
    </source>
</evidence>
<dbReference type="PANTHER" id="PTHR30177">
    <property type="entry name" value="GLYCINE BETAINE/L-PROLINE TRANSPORT SYSTEM PERMEASE PROTEIN PROW"/>
    <property type="match status" value="1"/>
</dbReference>
<proteinExistence type="inferred from homology"/>
<accession>B9CMJ1</accession>
<feature type="transmembrane region" description="Helical" evidence="8">
    <location>
        <begin position="28"/>
        <end position="47"/>
    </location>
</feature>
<organism evidence="10 11">
    <name type="scientific">Lancefieldella rimae (strain ATCC 49626 / DSM 7090 / CCUG 31168 / NBRC 15546 / VPI D140H-11A)</name>
    <name type="common">Atopobium rimae</name>
    <dbReference type="NCBI Taxonomy" id="553184"/>
    <lineage>
        <taxon>Bacteria</taxon>
        <taxon>Bacillati</taxon>
        <taxon>Actinomycetota</taxon>
        <taxon>Coriobacteriia</taxon>
        <taxon>Coriobacteriales</taxon>
        <taxon>Atopobiaceae</taxon>
        <taxon>Lancefieldella</taxon>
    </lineage>
</organism>
<dbReference type="Proteomes" id="UP000004070">
    <property type="component" value="Unassembled WGS sequence"/>
</dbReference>
<comment type="subcellular location">
    <subcellularLocation>
        <location evidence="8">Cell membrane</location>
        <topology evidence="8">Multi-pass membrane protein</topology>
    </subcellularLocation>
    <subcellularLocation>
        <location evidence="1">Membrane</location>
        <topology evidence="1">Multi-pass membrane protein</topology>
    </subcellularLocation>
</comment>
<evidence type="ECO:0000259" key="9">
    <source>
        <dbReference type="PROSITE" id="PS50928"/>
    </source>
</evidence>
<dbReference type="FunFam" id="1.10.3720.10:FF:000001">
    <property type="entry name" value="Glycine betaine ABC transporter, permease"/>
    <property type="match status" value="1"/>
</dbReference>
<evidence type="ECO:0000256" key="8">
    <source>
        <dbReference type="RuleBase" id="RU363032"/>
    </source>
</evidence>
<evidence type="ECO:0000256" key="6">
    <source>
        <dbReference type="ARBA" id="ARBA00035642"/>
    </source>
</evidence>
<reference evidence="10 11" key="1">
    <citation type="submission" date="2009-01" db="EMBL/GenBank/DDBJ databases">
        <authorList>
            <person name="Madupu R."/>
            <person name="Sebastian Y."/>
            <person name="Durkin A.S."/>
            <person name="Torralba M."/>
            <person name="Methe B."/>
            <person name="Sutton G.G."/>
            <person name="Strausberg R.L."/>
            <person name="Nelson K.E."/>
        </authorList>
    </citation>
    <scope>NUCLEOTIDE SEQUENCE [LARGE SCALE GENOMIC DNA]</scope>
    <source>
        <strain evidence="10 11">ATCC 49626</strain>
    </source>
</reference>
<dbReference type="GO" id="GO:0031460">
    <property type="term" value="P:glycine betaine transport"/>
    <property type="evidence" value="ECO:0007669"/>
    <property type="project" value="TreeGrafter"/>
</dbReference>
<evidence type="ECO:0000313" key="11">
    <source>
        <dbReference type="Proteomes" id="UP000004070"/>
    </source>
</evidence>
<dbReference type="Pfam" id="PF04069">
    <property type="entry name" value="OpuAC"/>
    <property type="match status" value="1"/>
</dbReference>
<dbReference type="AlphaFoldDB" id="B9CMJ1"/>
<feature type="transmembrane region" description="Helical" evidence="8">
    <location>
        <begin position="83"/>
        <end position="101"/>
    </location>
</feature>
<feature type="transmembrane region" description="Helical" evidence="8">
    <location>
        <begin position="59"/>
        <end position="77"/>
    </location>
</feature>
<keyword evidence="2 8" id="KW-0813">Transport</keyword>
<dbReference type="Gene3D" id="1.10.3720.10">
    <property type="entry name" value="MetI-like"/>
    <property type="match status" value="1"/>
</dbReference>
<dbReference type="STRING" id="1383.IV60_GL000923"/>
<dbReference type="InterPro" id="IPR007210">
    <property type="entry name" value="ABC_Gly_betaine_transp_sub-bd"/>
</dbReference>
<dbReference type="CDD" id="cd13612">
    <property type="entry name" value="PBP2_ProWX"/>
    <property type="match status" value="1"/>
</dbReference>
<evidence type="ECO:0000256" key="7">
    <source>
        <dbReference type="ARBA" id="ARBA00035652"/>
    </source>
</evidence>
<comment type="similarity">
    <text evidence="7">In the N-terminal section; belongs to the binding-protein-dependent transport system permease family.</text>
</comment>
<comment type="caution">
    <text evidence="10">The sequence shown here is derived from an EMBL/GenBank/DDBJ whole genome shotgun (WGS) entry which is preliminary data.</text>
</comment>
<feature type="transmembrane region" description="Helical" evidence="8">
    <location>
        <begin position="221"/>
        <end position="241"/>
    </location>
</feature>
<evidence type="ECO:0000256" key="5">
    <source>
        <dbReference type="ARBA" id="ARBA00023136"/>
    </source>
</evidence>
<dbReference type="GO" id="GO:0022857">
    <property type="term" value="F:transmembrane transporter activity"/>
    <property type="evidence" value="ECO:0007669"/>
    <property type="project" value="InterPro"/>
</dbReference>
<dbReference type="PROSITE" id="PS50928">
    <property type="entry name" value="ABC_TM1"/>
    <property type="match status" value="1"/>
</dbReference>
<dbReference type="eggNOG" id="COG1732">
    <property type="taxonomic scope" value="Bacteria"/>
</dbReference>
<dbReference type="SUPFAM" id="SSF161098">
    <property type="entry name" value="MetI-like"/>
    <property type="match status" value="1"/>
</dbReference>
<dbReference type="Pfam" id="PF00528">
    <property type="entry name" value="BPD_transp_1"/>
    <property type="match status" value="1"/>
</dbReference>
<dbReference type="InterPro" id="IPR051204">
    <property type="entry name" value="ABC_transp_perm/SBD"/>
</dbReference>
<feature type="domain" description="ABC transmembrane type-1" evidence="9">
    <location>
        <begin position="22"/>
        <end position="201"/>
    </location>
</feature>
<feature type="transmembrane region" description="Helical" evidence="8">
    <location>
        <begin position="150"/>
        <end position="175"/>
    </location>
</feature>
<dbReference type="SUPFAM" id="SSF53850">
    <property type="entry name" value="Periplasmic binding protein-like II"/>
    <property type="match status" value="1"/>
</dbReference>
<evidence type="ECO:0000256" key="4">
    <source>
        <dbReference type="ARBA" id="ARBA00022989"/>
    </source>
</evidence>
<protein>
    <submittedName>
        <fullName evidence="10">ABC transporter, substrate-binding protein, QAT family</fullName>
    </submittedName>
</protein>
<feature type="transmembrane region" description="Helical" evidence="8">
    <location>
        <begin position="181"/>
        <end position="201"/>
    </location>
</feature>
<dbReference type="RefSeq" id="WP_003149206.1">
    <property type="nucleotide sequence ID" value="NZ_ACFE01000002.1"/>
</dbReference>
<name>B9CMJ1_LANR4</name>
<dbReference type="InterPro" id="IPR000515">
    <property type="entry name" value="MetI-like"/>
</dbReference>
<evidence type="ECO:0000256" key="1">
    <source>
        <dbReference type="ARBA" id="ARBA00004141"/>
    </source>
</evidence>
<comment type="similarity">
    <text evidence="8">Belongs to the binding-protein-dependent transport system permease family.</text>
</comment>
<keyword evidence="4 8" id="KW-1133">Transmembrane helix</keyword>
<keyword evidence="5 8" id="KW-0472">Membrane</keyword>
<evidence type="ECO:0000313" key="10">
    <source>
        <dbReference type="EMBL" id="EEE17354.1"/>
    </source>
</evidence>
<comment type="similarity">
    <text evidence="6">In the C-terminal section; belongs to the OsmX family.</text>
</comment>
<dbReference type="EMBL" id="ACFE01000002">
    <property type="protein sequence ID" value="EEE17354.1"/>
    <property type="molecule type" value="Genomic_DNA"/>
</dbReference>
<gene>
    <name evidence="10" type="ORF">ATORI0001_1533</name>
</gene>